<organism evidence="3 4">
    <name type="scientific">Blattamonas nauphoetae</name>
    <dbReference type="NCBI Taxonomy" id="2049346"/>
    <lineage>
        <taxon>Eukaryota</taxon>
        <taxon>Metamonada</taxon>
        <taxon>Preaxostyla</taxon>
        <taxon>Oxymonadida</taxon>
        <taxon>Blattamonas</taxon>
    </lineage>
</organism>
<sequence length="807" mass="90123">MTRDIIDDLETLFSNQISLQNKTFQHSLDAEYTSSPTVSPHQGIESLEISQSQSIQLPPLAYYLASFLSALSERCHSNTADVEYIRRAEFVTQEFINTTLKNRNIIPLSGKSAFFRLRDLQAHNITEIASVAPGNNALLFTFLVLFFFALPSSKAMIPDLPSSLTMYQILDESLHPIPLPSPQDKKGQPLSTPQPHPVLPLVSSIPSTTPPTPLSPQRFPTAGYSSWEFYFSHFFVQLRTLFECFVSSMATVGQFDLYYSKAITVGVFSGMLSFTSTPSPFAVTSSFGDLLTNRSPLVLDEWLIGQMKENVREEFRSAAAQTNSLLLPTHFGPTSSSKPARTEQKMSGQDLFNKLIKKMNDSTNVHGQLILSSLIRHYHHTSTVLKEPLTKPETQPTPQPEKTEASNDIPLFSFGSRDKQQQIPFTTPNWNVAGKDNLQEAIPARQTGIARSGLFEPVTKTTKSTDFFRSSQPVHPHPSDTIVSSRGSISIPHGLPNATNSLLTSQTGQNSSFLFGNGSLPSSSYRAFSSSLFCGFTIPDSLLLQILTLIPSYQPLGDPINVQTVSLLMHVVLKKEALTHSCLDEVRKRLAMTYNMTDLVPNVVEGVSLTALPPFLNYIHRFAVFLNTSFLKTRRVVAKFILPERIYEWIRTYPRQSTSTFVENVDWALHKLSILGGIGIRVPDWRAPAEEYEIASLVYVNQIVFAPFIFGLHFLSRLTIHVSPFHISFDNPETDQKTPQQPGGRDEVSTPPPQTRIEHTEDDRSTIRPLKWLKKWNPTLRIMAQKGMVLTTVVCVGVYVLVQAITG</sequence>
<keyword evidence="4" id="KW-1185">Reference proteome</keyword>
<feature type="region of interest" description="Disordered" evidence="1">
    <location>
        <begin position="731"/>
        <end position="764"/>
    </location>
</feature>
<evidence type="ECO:0000313" key="4">
    <source>
        <dbReference type="Proteomes" id="UP001281761"/>
    </source>
</evidence>
<keyword evidence="2" id="KW-0472">Membrane</keyword>
<feature type="region of interest" description="Disordered" evidence="1">
    <location>
        <begin position="383"/>
        <end position="407"/>
    </location>
</feature>
<accession>A0ABQ9XGD0</accession>
<dbReference type="EMBL" id="JARBJD010000125">
    <property type="protein sequence ID" value="KAK2951046.1"/>
    <property type="molecule type" value="Genomic_DNA"/>
</dbReference>
<proteinExistence type="predicted"/>
<comment type="caution">
    <text evidence="3">The sequence shown here is derived from an EMBL/GenBank/DDBJ whole genome shotgun (WGS) entry which is preliminary data.</text>
</comment>
<feature type="transmembrane region" description="Helical" evidence="2">
    <location>
        <begin position="137"/>
        <end position="157"/>
    </location>
</feature>
<gene>
    <name evidence="3" type="ORF">BLNAU_14007</name>
</gene>
<evidence type="ECO:0000256" key="1">
    <source>
        <dbReference type="SAM" id="MobiDB-lite"/>
    </source>
</evidence>
<reference evidence="3 4" key="1">
    <citation type="journal article" date="2022" name="bioRxiv">
        <title>Genomics of Preaxostyla Flagellates Illuminates Evolutionary Transitions and the Path Towards Mitochondrial Loss.</title>
        <authorList>
            <person name="Novak L.V.F."/>
            <person name="Treitli S.C."/>
            <person name="Pyrih J."/>
            <person name="Halakuc P."/>
            <person name="Pipaliya S.V."/>
            <person name="Vacek V."/>
            <person name="Brzon O."/>
            <person name="Soukal P."/>
            <person name="Eme L."/>
            <person name="Dacks J.B."/>
            <person name="Karnkowska A."/>
            <person name="Elias M."/>
            <person name="Hampl V."/>
        </authorList>
    </citation>
    <scope>NUCLEOTIDE SEQUENCE [LARGE SCALE GENOMIC DNA]</scope>
    <source>
        <strain evidence="3">NAU3</strain>
        <tissue evidence="3">Gut</tissue>
    </source>
</reference>
<protein>
    <submittedName>
        <fullName evidence="3">Uncharacterized protein</fullName>
    </submittedName>
</protein>
<keyword evidence="2" id="KW-1133">Transmembrane helix</keyword>
<keyword evidence="2" id="KW-0812">Transmembrane</keyword>
<dbReference type="Proteomes" id="UP001281761">
    <property type="component" value="Unassembled WGS sequence"/>
</dbReference>
<evidence type="ECO:0000256" key="2">
    <source>
        <dbReference type="SAM" id="Phobius"/>
    </source>
</evidence>
<evidence type="ECO:0000313" key="3">
    <source>
        <dbReference type="EMBL" id="KAK2951046.1"/>
    </source>
</evidence>
<feature type="region of interest" description="Disordered" evidence="1">
    <location>
        <begin position="465"/>
        <end position="485"/>
    </location>
</feature>
<name>A0ABQ9XGD0_9EUKA</name>